<dbReference type="InterPro" id="IPR030190">
    <property type="entry name" value="MacA_alpha-hairpin_sf"/>
</dbReference>
<evidence type="ECO:0000259" key="7">
    <source>
        <dbReference type="Pfam" id="PF25917"/>
    </source>
</evidence>
<dbReference type="InterPro" id="IPR006143">
    <property type="entry name" value="RND_pump_MFP"/>
</dbReference>
<comment type="subcellular location">
    <subcellularLocation>
        <location evidence="1">Cell envelope</location>
    </subcellularLocation>
</comment>
<comment type="caution">
    <text evidence="9">The sequence shown here is derived from an EMBL/GenBank/DDBJ whole genome shotgun (WGS) entry which is preliminary data.</text>
</comment>
<dbReference type="GO" id="GO:1990195">
    <property type="term" value="C:macrolide transmembrane transporter complex"/>
    <property type="evidence" value="ECO:0007669"/>
    <property type="project" value="InterPro"/>
</dbReference>
<reference evidence="9 10" key="1">
    <citation type="submission" date="2018-12" db="EMBL/GenBank/DDBJ databases">
        <title>First genome draft of Desulfovibrio legallis sp. nov.</title>
        <authorList>
            <person name="Ben Dhia O."/>
            <person name="Najjari A."/>
            <person name="Ferjani R."/>
            <person name="Fhoula I."/>
            <person name="Fardeau M.-L."/>
            <person name="Boudabbous A."/>
            <person name="Ouzari H.I."/>
        </authorList>
    </citation>
    <scope>NUCLEOTIDE SEQUENCE [LARGE SCALE GENOMIC DNA]</scope>
    <source>
        <strain evidence="9 10">H1T</strain>
    </source>
</reference>
<dbReference type="NCBIfam" id="TIGR01730">
    <property type="entry name" value="RND_mfp"/>
    <property type="match status" value="1"/>
</dbReference>
<feature type="region of interest" description="Disordered" evidence="6">
    <location>
        <begin position="276"/>
        <end position="300"/>
    </location>
</feature>
<dbReference type="EMBL" id="SIXC01000013">
    <property type="protein sequence ID" value="TBH78730.1"/>
    <property type="molecule type" value="Genomic_DNA"/>
</dbReference>
<feature type="domain" description="Multidrug resistance protein MdtA-like C-terminal permuted SH3" evidence="8">
    <location>
        <begin position="337"/>
        <end position="395"/>
    </location>
</feature>
<dbReference type="Pfam" id="PF25967">
    <property type="entry name" value="RND-MFP_C"/>
    <property type="match status" value="1"/>
</dbReference>
<keyword evidence="4 5" id="KW-0175">Coiled coil</keyword>
<evidence type="ECO:0000256" key="5">
    <source>
        <dbReference type="SAM" id="Coils"/>
    </source>
</evidence>
<evidence type="ECO:0000256" key="1">
    <source>
        <dbReference type="ARBA" id="ARBA00004196"/>
    </source>
</evidence>
<name>A0A6H3F967_9BACT</name>
<dbReference type="Pfam" id="PF25917">
    <property type="entry name" value="BSH_RND"/>
    <property type="match status" value="1"/>
</dbReference>
<sequence length="415" mass="44235">MTDWKTLLQRYRKPLPAFLALTALLLAAGLWWWTGRGSGEPFYLTEPVRRGDISHTISATGEVKAAHLVTVGAQVSGQITRLHVNVGQQVLKGDLLAEINSTKQKNQLETDRARLQSYQAQLESKKISLRVAERQYKREKNLHAGDAASREDLENAETALALAKAEVAALEAQVRETTLAVDTDAENLGYTRITAPLDGTVVSVPVDEGQTVNAAQTTPTIVQIADLNKMEIWLEISEGDIPSVSPGMEMSYTILGEPDTRRTAVIDSIDPGLTTLSDGSYETSSSGVSGSSGSSSSSSSDTAVYYYARAVVDNNDAHLHIGMTAQASITAATHKGVLLAPLLAVENAAGGRFVRVLDADGKVQTRPVTTGLTDGVRVEIRSGLENGAKVIVGELTQAQVEASEQRRGPGPGGPH</sequence>
<evidence type="ECO:0000313" key="9">
    <source>
        <dbReference type="EMBL" id="TBH78730.1"/>
    </source>
</evidence>
<dbReference type="GO" id="GO:1990281">
    <property type="term" value="C:efflux pump complex"/>
    <property type="evidence" value="ECO:0007669"/>
    <property type="project" value="TreeGrafter"/>
</dbReference>
<protein>
    <submittedName>
        <fullName evidence="9">Efflux RND transporter periplasmic adaptor subunit</fullName>
    </submittedName>
</protein>
<dbReference type="PANTHER" id="PTHR30469:SF33">
    <property type="entry name" value="SLR1207 PROTEIN"/>
    <property type="match status" value="1"/>
</dbReference>
<dbReference type="GO" id="GO:0019898">
    <property type="term" value="C:extrinsic component of membrane"/>
    <property type="evidence" value="ECO:0007669"/>
    <property type="project" value="InterPro"/>
</dbReference>
<feature type="domain" description="Multidrug resistance protein MdtA-like barrel-sandwich hybrid" evidence="7">
    <location>
        <begin position="69"/>
        <end position="222"/>
    </location>
</feature>
<evidence type="ECO:0000313" key="10">
    <source>
        <dbReference type="Proteomes" id="UP000292919"/>
    </source>
</evidence>
<evidence type="ECO:0000256" key="2">
    <source>
        <dbReference type="ARBA" id="ARBA00009477"/>
    </source>
</evidence>
<proteinExistence type="inferred from homology"/>
<dbReference type="SUPFAM" id="SSF111369">
    <property type="entry name" value="HlyD-like secretion proteins"/>
    <property type="match status" value="1"/>
</dbReference>
<dbReference type="PANTHER" id="PTHR30469">
    <property type="entry name" value="MULTIDRUG RESISTANCE PROTEIN MDTA"/>
    <property type="match status" value="1"/>
</dbReference>
<evidence type="ECO:0000256" key="6">
    <source>
        <dbReference type="SAM" id="MobiDB-lite"/>
    </source>
</evidence>
<keyword evidence="10" id="KW-1185">Reference proteome</keyword>
<evidence type="ECO:0000259" key="8">
    <source>
        <dbReference type="Pfam" id="PF25967"/>
    </source>
</evidence>
<accession>A0A6H3F967</accession>
<dbReference type="Gene3D" id="6.10.140.1990">
    <property type="match status" value="1"/>
</dbReference>
<gene>
    <name evidence="9" type="ORF">EB812_09865</name>
</gene>
<dbReference type="GO" id="GO:1990961">
    <property type="term" value="P:xenobiotic detoxification by transmembrane export across the plasma membrane"/>
    <property type="evidence" value="ECO:0007669"/>
    <property type="project" value="InterPro"/>
</dbReference>
<comment type="similarity">
    <text evidence="2">Belongs to the membrane fusion protein (MFP) (TC 8.A.1) family.</text>
</comment>
<dbReference type="GO" id="GO:0030313">
    <property type="term" value="C:cell envelope"/>
    <property type="evidence" value="ECO:0007669"/>
    <property type="project" value="UniProtKB-SubCell"/>
</dbReference>
<evidence type="ECO:0000256" key="3">
    <source>
        <dbReference type="ARBA" id="ARBA00022448"/>
    </source>
</evidence>
<dbReference type="Proteomes" id="UP000292919">
    <property type="component" value="Unassembled WGS sequence"/>
</dbReference>
<dbReference type="GO" id="GO:0015562">
    <property type="term" value="F:efflux transmembrane transporter activity"/>
    <property type="evidence" value="ECO:0007669"/>
    <property type="project" value="TreeGrafter"/>
</dbReference>
<dbReference type="Gene3D" id="2.40.50.100">
    <property type="match status" value="1"/>
</dbReference>
<evidence type="ECO:0000256" key="4">
    <source>
        <dbReference type="ARBA" id="ARBA00023054"/>
    </source>
</evidence>
<feature type="coiled-coil region" evidence="5">
    <location>
        <begin position="105"/>
        <end position="180"/>
    </location>
</feature>
<dbReference type="InterPro" id="IPR058625">
    <property type="entry name" value="MdtA-like_BSH"/>
</dbReference>
<dbReference type="InterPro" id="IPR058627">
    <property type="entry name" value="MdtA-like_C"/>
</dbReference>
<organism evidence="9 10">
    <name type="scientific">Desulfovibrio legallii</name>
    <dbReference type="NCBI Taxonomy" id="571438"/>
    <lineage>
        <taxon>Bacteria</taxon>
        <taxon>Pseudomonadati</taxon>
        <taxon>Thermodesulfobacteriota</taxon>
        <taxon>Desulfovibrionia</taxon>
        <taxon>Desulfovibrionales</taxon>
        <taxon>Desulfovibrionaceae</taxon>
        <taxon>Desulfovibrio</taxon>
    </lineage>
</organism>
<dbReference type="Gene3D" id="2.40.420.20">
    <property type="match status" value="1"/>
</dbReference>
<dbReference type="Gene3D" id="2.40.30.170">
    <property type="match status" value="1"/>
</dbReference>
<feature type="compositionally biased region" description="Low complexity" evidence="6">
    <location>
        <begin position="277"/>
        <end position="300"/>
    </location>
</feature>
<keyword evidence="3" id="KW-0813">Transport</keyword>
<dbReference type="AlphaFoldDB" id="A0A6H3F967"/>